<organism evidence="2 3">
    <name type="scientific">Brachionus plicatilis</name>
    <name type="common">Marine rotifer</name>
    <name type="synonym">Brachionus muelleri</name>
    <dbReference type="NCBI Taxonomy" id="10195"/>
    <lineage>
        <taxon>Eukaryota</taxon>
        <taxon>Metazoa</taxon>
        <taxon>Spiralia</taxon>
        <taxon>Gnathifera</taxon>
        <taxon>Rotifera</taxon>
        <taxon>Eurotatoria</taxon>
        <taxon>Monogononta</taxon>
        <taxon>Pseudotrocha</taxon>
        <taxon>Ploima</taxon>
        <taxon>Brachionidae</taxon>
        <taxon>Brachionus</taxon>
    </lineage>
</organism>
<evidence type="ECO:0000259" key="1">
    <source>
        <dbReference type="SMART" id="SM01272"/>
    </source>
</evidence>
<name>A0A3M7SEU1_BRAPC</name>
<dbReference type="GO" id="GO:0010494">
    <property type="term" value="C:cytoplasmic stress granule"/>
    <property type="evidence" value="ECO:0007669"/>
    <property type="project" value="TreeGrafter"/>
</dbReference>
<accession>A0A3M7SEU1</accession>
<evidence type="ECO:0000313" key="3">
    <source>
        <dbReference type="Proteomes" id="UP000276133"/>
    </source>
</evidence>
<dbReference type="GO" id="GO:0003729">
    <property type="term" value="F:mRNA binding"/>
    <property type="evidence" value="ECO:0007669"/>
    <property type="project" value="TreeGrafter"/>
</dbReference>
<proteinExistence type="predicted"/>
<dbReference type="GO" id="GO:0034063">
    <property type="term" value="P:stress granule assembly"/>
    <property type="evidence" value="ECO:0007669"/>
    <property type="project" value="TreeGrafter"/>
</dbReference>
<evidence type="ECO:0000313" key="2">
    <source>
        <dbReference type="EMBL" id="RNA34060.1"/>
    </source>
</evidence>
<dbReference type="PANTHER" id="PTHR12854:SF7">
    <property type="entry name" value="ATAXIN-2 HOMOLOG"/>
    <property type="match status" value="1"/>
</dbReference>
<dbReference type="Proteomes" id="UP000276133">
    <property type="component" value="Unassembled WGS sequence"/>
</dbReference>
<dbReference type="Pfam" id="PF06741">
    <property type="entry name" value="LsmAD"/>
    <property type="match status" value="1"/>
</dbReference>
<sequence length="267" mass="30517">MLETNDYQDTNFGNAINTIMGCPVMLRDKSNNLHHGILSAFVTDTSIVLDCCHQVDPSNESLIFDRSIPKKSNVATRVFQIEQIVKIDAFQVDGEYATKSLENSFIDSAIVEKSRVSDEELEEGKDLVPFEFDLDGEYSDLDSGLNSKETSPLTGNLKTGWNPDEMFTTNMIKFGYKSTYDPNLREYTVPLEKKLTDEYKQRELEAEKIACEIEKSRSYRRNIDKELSDNEEEEYAFSAVLRSDKNNNSIKSSNYKFKKVKAKNSKN</sequence>
<gene>
    <name evidence="2" type="ORF">BpHYR1_044041</name>
</gene>
<keyword evidence="3" id="KW-1185">Reference proteome</keyword>
<dbReference type="InterPro" id="IPR045117">
    <property type="entry name" value="ATXN2-like"/>
</dbReference>
<feature type="domain" description="LsmAD" evidence="1">
    <location>
        <begin position="174"/>
        <end position="243"/>
    </location>
</feature>
<comment type="caution">
    <text evidence="2">The sequence shown here is derived from an EMBL/GenBank/DDBJ whole genome shotgun (WGS) entry which is preliminary data.</text>
</comment>
<dbReference type="EMBL" id="REGN01001528">
    <property type="protein sequence ID" value="RNA34060.1"/>
    <property type="molecule type" value="Genomic_DNA"/>
</dbReference>
<dbReference type="AlphaFoldDB" id="A0A3M7SEU1"/>
<dbReference type="OrthoDB" id="2275718at2759"/>
<protein>
    <submittedName>
        <fullName evidence="2">Ataxin-2 isoform X1</fullName>
    </submittedName>
</protein>
<reference evidence="2 3" key="1">
    <citation type="journal article" date="2018" name="Sci. Rep.">
        <title>Genomic signatures of local adaptation to the degree of environmental predictability in rotifers.</title>
        <authorList>
            <person name="Franch-Gras L."/>
            <person name="Hahn C."/>
            <person name="Garcia-Roger E.M."/>
            <person name="Carmona M.J."/>
            <person name="Serra M."/>
            <person name="Gomez A."/>
        </authorList>
    </citation>
    <scope>NUCLEOTIDE SEQUENCE [LARGE SCALE GENOMIC DNA]</scope>
    <source>
        <strain evidence="2">HYR1</strain>
    </source>
</reference>
<dbReference type="SMART" id="SM01272">
    <property type="entry name" value="LsmAD"/>
    <property type="match status" value="1"/>
</dbReference>
<dbReference type="InterPro" id="IPR009604">
    <property type="entry name" value="LsmAD_domain"/>
</dbReference>
<dbReference type="STRING" id="10195.A0A3M7SEU1"/>
<dbReference type="PANTHER" id="PTHR12854">
    <property type="entry name" value="ATAXIN 2-RELATED"/>
    <property type="match status" value="1"/>
</dbReference>